<sequence length="261" mass="28139">VPTSHTTFTTDGPLAVLTFTRPEARNAMTWAMYDELVDACETVDNEPDLRVLVLRGSDDSAFVAGTDISQFRDLRTPEDALAYEARLDQVITRLERVSKPTIARVQGVAVGGGCIIAMACDLRICGPGARFGVPVARTLGNCLSAANCGRLLDLIGPARLKDLLFTGRLLDAQEALAAGLATCVVEAEKLDRVLTDTAEKIAANAPLTITATKELVRRLQVHRRGTPEMGDDLVTACYTSDDFRAAVDAFIAKRPPHWTGQ</sequence>
<dbReference type="PANTHER" id="PTHR11941">
    <property type="entry name" value="ENOYL-COA HYDRATASE-RELATED"/>
    <property type="match status" value="1"/>
</dbReference>
<dbReference type="EMBL" id="UINC01004134">
    <property type="protein sequence ID" value="SVA12063.1"/>
    <property type="molecule type" value="Genomic_DNA"/>
</dbReference>
<dbReference type="InterPro" id="IPR001753">
    <property type="entry name" value="Enoyl-CoA_hydra/iso"/>
</dbReference>
<dbReference type="Pfam" id="PF00378">
    <property type="entry name" value="ECH_1"/>
    <property type="match status" value="1"/>
</dbReference>
<dbReference type="PROSITE" id="PS00166">
    <property type="entry name" value="ENOYL_COA_HYDRATASE"/>
    <property type="match status" value="1"/>
</dbReference>
<dbReference type="InterPro" id="IPR029045">
    <property type="entry name" value="ClpP/crotonase-like_dom_sf"/>
</dbReference>
<gene>
    <name evidence="2" type="ORF">METZ01_LOCUS64917</name>
</gene>
<dbReference type="PANTHER" id="PTHR11941:SF54">
    <property type="entry name" value="ENOYL-COA HYDRATASE, MITOCHONDRIAL"/>
    <property type="match status" value="1"/>
</dbReference>
<feature type="non-terminal residue" evidence="2">
    <location>
        <position position="1"/>
    </location>
</feature>
<proteinExistence type="inferred from homology"/>
<dbReference type="Gene3D" id="3.90.226.10">
    <property type="entry name" value="2-enoyl-CoA Hydratase, Chain A, domain 1"/>
    <property type="match status" value="1"/>
</dbReference>
<dbReference type="SUPFAM" id="SSF52096">
    <property type="entry name" value="ClpP/crotonase"/>
    <property type="match status" value="1"/>
</dbReference>
<name>A0A381TDQ0_9ZZZZ</name>
<evidence type="ECO:0008006" key="3">
    <source>
        <dbReference type="Google" id="ProtNLM"/>
    </source>
</evidence>
<comment type="similarity">
    <text evidence="1">Belongs to the enoyl-CoA hydratase/isomerase family.</text>
</comment>
<dbReference type="GO" id="GO:0006635">
    <property type="term" value="P:fatty acid beta-oxidation"/>
    <property type="evidence" value="ECO:0007669"/>
    <property type="project" value="TreeGrafter"/>
</dbReference>
<dbReference type="GO" id="GO:0003824">
    <property type="term" value="F:catalytic activity"/>
    <property type="evidence" value="ECO:0007669"/>
    <property type="project" value="InterPro"/>
</dbReference>
<accession>A0A381TDQ0</accession>
<dbReference type="AlphaFoldDB" id="A0A381TDQ0"/>
<evidence type="ECO:0000313" key="2">
    <source>
        <dbReference type="EMBL" id="SVA12063.1"/>
    </source>
</evidence>
<evidence type="ECO:0000256" key="1">
    <source>
        <dbReference type="ARBA" id="ARBA00005254"/>
    </source>
</evidence>
<dbReference type="NCBIfam" id="NF004796">
    <property type="entry name" value="PRK06144.1"/>
    <property type="match status" value="1"/>
</dbReference>
<reference evidence="2" key="1">
    <citation type="submission" date="2018-05" db="EMBL/GenBank/DDBJ databases">
        <authorList>
            <person name="Lanie J.A."/>
            <person name="Ng W.-L."/>
            <person name="Kazmierczak K.M."/>
            <person name="Andrzejewski T.M."/>
            <person name="Davidsen T.M."/>
            <person name="Wayne K.J."/>
            <person name="Tettelin H."/>
            <person name="Glass J.I."/>
            <person name="Rusch D."/>
            <person name="Podicherti R."/>
            <person name="Tsui H.-C.T."/>
            <person name="Winkler M.E."/>
        </authorList>
    </citation>
    <scope>NUCLEOTIDE SEQUENCE</scope>
</reference>
<dbReference type="CDD" id="cd06558">
    <property type="entry name" value="crotonase-like"/>
    <property type="match status" value="1"/>
</dbReference>
<organism evidence="2">
    <name type="scientific">marine metagenome</name>
    <dbReference type="NCBI Taxonomy" id="408172"/>
    <lineage>
        <taxon>unclassified sequences</taxon>
        <taxon>metagenomes</taxon>
        <taxon>ecological metagenomes</taxon>
    </lineage>
</organism>
<dbReference type="InterPro" id="IPR018376">
    <property type="entry name" value="Enoyl-CoA_hyd/isom_CS"/>
</dbReference>
<protein>
    <recommendedName>
        <fullName evidence="3">Enoyl-CoA hydratase</fullName>
    </recommendedName>
</protein>